<sequence>SGGKKEKEHLNLIAIVGNCSHLNKSHNTSLITIYRNNDHDHQFE</sequence>
<name>A0A0K2UPU7_LEPSM</name>
<dbReference type="AlphaFoldDB" id="A0A0K2UPU7"/>
<protein>
    <submittedName>
        <fullName evidence="1">Uncharacterized protein</fullName>
    </submittedName>
</protein>
<accession>A0A0K2UPU7</accession>
<dbReference type="EMBL" id="HACA01022958">
    <property type="protein sequence ID" value="CDW40319.1"/>
    <property type="molecule type" value="Transcribed_RNA"/>
</dbReference>
<organism evidence="1">
    <name type="scientific">Lepeophtheirus salmonis</name>
    <name type="common">Salmon louse</name>
    <name type="synonym">Caligus salmonis</name>
    <dbReference type="NCBI Taxonomy" id="72036"/>
    <lineage>
        <taxon>Eukaryota</taxon>
        <taxon>Metazoa</taxon>
        <taxon>Ecdysozoa</taxon>
        <taxon>Arthropoda</taxon>
        <taxon>Crustacea</taxon>
        <taxon>Multicrustacea</taxon>
        <taxon>Hexanauplia</taxon>
        <taxon>Copepoda</taxon>
        <taxon>Siphonostomatoida</taxon>
        <taxon>Caligidae</taxon>
        <taxon>Lepeophtheirus</taxon>
    </lineage>
</organism>
<evidence type="ECO:0000313" key="1">
    <source>
        <dbReference type="EMBL" id="CDW40319.1"/>
    </source>
</evidence>
<proteinExistence type="predicted"/>
<feature type="non-terminal residue" evidence="1">
    <location>
        <position position="1"/>
    </location>
</feature>
<reference evidence="1" key="1">
    <citation type="submission" date="2014-05" db="EMBL/GenBank/DDBJ databases">
        <authorList>
            <person name="Chronopoulou M."/>
        </authorList>
    </citation>
    <scope>NUCLEOTIDE SEQUENCE</scope>
    <source>
        <tissue evidence="1">Whole organism</tissue>
    </source>
</reference>